<accession>H6L6L7</accession>
<organism evidence="2 3">
    <name type="scientific">Saprospira grandis (strain Lewin)</name>
    <dbReference type="NCBI Taxonomy" id="984262"/>
    <lineage>
        <taxon>Bacteria</taxon>
        <taxon>Pseudomonadati</taxon>
        <taxon>Bacteroidota</taxon>
        <taxon>Saprospiria</taxon>
        <taxon>Saprospirales</taxon>
        <taxon>Saprospiraceae</taxon>
        <taxon>Saprospira</taxon>
    </lineage>
</organism>
<evidence type="ECO:0000313" key="2">
    <source>
        <dbReference type="EMBL" id="AFC25263.1"/>
    </source>
</evidence>
<gene>
    <name evidence="2" type="ordered locus">SGRA_2535</name>
</gene>
<dbReference type="KEGG" id="sgn:SGRA_2535"/>
<name>H6L6L7_SAPGL</name>
<protein>
    <submittedName>
        <fullName evidence="2">Uncharacterized protein</fullName>
    </submittedName>
</protein>
<evidence type="ECO:0000256" key="1">
    <source>
        <dbReference type="SAM" id="MobiDB-lite"/>
    </source>
</evidence>
<keyword evidence="3" id="KW-1185">Reference proteome</keyword>
<feature type="region of interest" description="Disordered" evidence="1">
    <location>
        <begin position="1"/>
        <end position="50"/>
    </location>
</feature>
<dbReference type="EMBL" id="CP002831">
    <property type="protein sequence ID" value="AFC25263.1"/>
    <property type="molecule type" value="Genomic_DNA"/>
</dbReference>
<dbReference type="STRING" id="984262.SGRA_2535"/>
<dbReference type="HOGENOM" id="CLU_2809975_0_0_10"/>
<dbReference type="Proteomes" id="UP000007519">
    <property type="component" value="Chromosome"/>
</dbReference>
<reference evidence="2 3" key="1">
    <citation type="journal article" date="2012" name="Stand. Genomic Sci.">
        <title>Complete genome sequencing and analysis of Saprospira grandis str. Lewin, a predatory marine bacterium.</title>
        <authorList>
            <person name="Saw J.H."/>
            <person name="Yuryev A."/>
            <person name="Kanbe M."/>
            <person name="Hou S."/>
            <person name="Young A.G."/>
            <person name="Aizawa S."/>
            <person name="Alam M."/>
        </authorList>
    </citation>
    <scope>NUCLEOTIDE SEQUENCE [LARGE SCALE GENOMIC DNA]</scope>
    <source>
        <strain evidence="2 3">Lewin</strain>
    </source>
</reference>
<evidence type="ECO:0000313" key="3">
    <source>
        <dbReference type="Proteomes" id="UP000007519"/>
    </source>
</evidence>
<proteinExistence type="predicted"/>
<sequence length="67" mass="6945">MAEGQTGLAMCSSAAKPQTEAAKPPKGRADLRAAKRSAARPQAEAEAPKQLIKKKSPNCSIAVRASL</sequence>
<dbReference type="AlphaFoldDB" id="H6L6L7"/>